<keyword evidence="2" id="KW-1185">Reference proteome</keyword>
<reference evidence="1 2" key="1">
    <citation type="submission" date="2024-04" db="EMBL/GenBank/DDBJ databases">
        <title>Phyllosticta paracitricarpa is synonymous to the EU quarantine fungus P. citricarpa based on phylogenomic analyses.</title>
        <authorList>
            <consortium name="Lawrence Berkeley National Laboratory"/>
            <person name="Van Ingen-Buijs V.A."/>
            <person name="Van Westerhoven A.C."/>
            <person name="Haridas S."/>
            <person name="Skiadas P."/>
            <person name="Martin F."/>
            <person name="Groenewald J.Z."/>
            <person name="Crous P.W."/>
            <person name="Seidl M.F."/>
        </authorList>
    </citation>
    <scope>NUCLEOTIDE SEQUENCE [LARGE SCALE GENOMIC DNA]</scope>
    <source>
        <strain evidence="1 2">CBS 122670</strain>
    </source>
</reference>
<gene>
    <name evidence="1" type="ORF">IWX46DRAFT_616263</name>
</gene>
<dbReference type="EMBL" id="JBBPDW010000062">
    <property type="protein sequence ID" value="KAK7530439.1"/>
    <property type="molecule type" value="Genomic_DNA"/>
</dbReference>
<comment type="caution">
    <text evidence="1">The sequence shown here is derived from an EMBL/GenBank/DDBJ whole genome shotgun (WGS) entry which is preliminary data.</text>
</comment>
<evidence type="ECO:0000313" key="2">
    <source>
        <dbReference type="Proteomes" id="UP001365128"/>
    </source>
</evidence>
<protein>
    <submittedName>
        <fullName evidence="1">Uncharacterized protein</fullName>
    </submittedName>
</protein>
<proteinExistence type="predicted"/>
<accession>A0ABR1L5B7</accession>
<sequence length="519" mass="57274">MLIPSSSSKQSSSITMRSLIAITSVLTLFLTSVGASSVAGAENVVGQKIHVRDAAAENAVGQKIHARDAVAKSPTCQDYLNDYSNAEASYINAGCAVEKPPNPEQCQWWIEEVDSASRIYHYHCAGSTPKLIKRTIHARDANAINAVRQKIHARDAAAENAVGQKIHARDAVANPLNCHDYYNAFLNAETAFVNAGCDVEKPRNLEQCQRLAEEAESAGRAYQSHCAGSPPKLIKRTIHARDANPNPSGCGKAESDFKKALDNYYFNGCDTVTRSNTQECEEIDNALATAQAAVHTSCGGQHKRIKKKRSSDCDKYRNDLDSANKKLDDNHCREDNPPNVAQCEVFFDQYGLALDVYQEHCGFDSPTGASSVTTAKNAVKQKIHARDANPESSLCKDYARDYSLAESTYFQDGCALVEPPNPGVCKELETKMNSYEMYLQQCEDSVSPVAAAKNAVTQKIHARDAPSWQCAEWKNMYWRKEKDYENFGCSSDYPPNLQICESISDDIYDLDHKLRDCPP</sequence>
<evidence type="ECO:0000313" key="1">
    <source>
        <dbReference type="EMBL" id="KAK7530439.1"/>
    </source>
</evidence>
<name>A0ABR1L5B7_9PEZI</name>
<organism evidence="1 2">
    <name type="scientific">Phyllosticta citricarpa</name>
    <dbReference type="NCBI Taxonomy" id="55181"/>
    <lineage>
        <taxon>Eukaryota</taxon>
        <taxon>Fungi</taxon>
        <taxon>Dikarya</taxon>
        <taxon>Ascomycota</taxon>
        <taxon>Pezizomycotina</taxon>
        <taxon>Dothideomycetes</taxon>
        <taxon>Dothideomycetes incertae sedis</taxon>
        <taxon>Botryosphaeriales</taxon>
        <taxon>Phyllostictaceae</taxon>
        <taxon>Phyllosticta</taxon>
    </lineage>
</organism>
<dbReference type="Proteomes" id="UP001365128">
    <property type="component" value="Unassembled WGS sequence"/>
</dbReference>